<keyword evidence="1" id="KW-0175">Coiled coil</keyword>
<evidence type="ECO:0000256" key="2">
    <source>
        <dbReference type="ARBA" id="ARBA00023242"/>
    </source>
</evidence>
<keyword evidence="2" id="KW-0539">Nucleus</keyword>
<dbReference type="InterPro" id="IPR040418">
    <property type="entry name" value="CRWN"/>
</dbReference>
<dbReference type="STRING" id="71139.A0A059DD42"/>
<dbReference type="InParanoid" id="A0A059DD42"/>
<dbReference type="EMBL" id="KK198753">
    <property type="protein sequence ID" value="KCW88379.1"/>
    <property type="molecule type" value="Genomic_DNA"/>
</dbReference>
<dbReference type="Gramene" id="KCW88379">
    <property type="protein sequence ID" value="KCW88379"/>
    <property type="gene ID" value="EUGRSUZ_A00773"/>
</dbReference>
<reference evidence="5" key="1">
    <citation type="submission" date="2013-07" db="EMBL/GenBank/DDBJ databases">
        <title>The genome of Eucalyptus grandis.</title>
        <authorList>
            <person name="Schmutz J."/>
            <person name="Hayes R."/>
            <person name="Myburg A."/>
            <person name="Tuskan G."/>
            <person name="Grattapaglia D."/>
            <person name="Rokhsar D.S."/>
        </authorList>
    </citation>
    <scope>NUCLEOTIDE SEQUENCE</scope>
    <source>
        <tissue evidence="5">Leaf extractions</tissue>
    </source>
</reference>
<dbReference type="PANTHER" id="PTHR31908:SF9">
    <property type="entry name" value="PROTEIN CROWDED NUCLEI 3"/>
    <property type="match status" value="1"/>
</dbReference>
<dbReference type="GO" id="GO:0005652">
    <property type="term" value="C:nuclear lamina"/>
    <property type="evidence" value="ECO:0007669"/>
    <property type="project" value="UniProtKB-SubCell"/>
</dbReference>
<dbReference type="GO" id="GO:0006997">
    <property type="term" value="P:nucleus organization"/>
    <property type="evidence" value="ECO:0007669"/>
    <property type="project" value="InterPro"/>
</dbReference>
<gene>
    <name evidence="5" type="ORF">EUGRSUZ_A00773</name>
</gene>
<protein>
    <submittedName>
        <fullName evidence="5">Uncharacterized protein</fullName>
    </submittedName>
</protein>
<dbReference type="PANTHER" id="PTHR31908">
    <property type="entry name" value="PROTEIN CROWDED NUCLEI 4"/>
    <property type="match status" value="1"/>
</dbReference>
<evidence type="ECO:0000256" key="4">
    <source>
        <dbReference type="ARBA" id="ARBA00024208"/>
    </source>
</evidence>
<accession>A0A059DD42</accession>
<dbReference type="AlphaFoldDB" id="A0A059DD42"/>
<comment type="subcellular location">
    <subcellularLocation>
        <location evidence="3">Nucleus lamina</location>
    </subcellularLocation>
</comment>
<name>A0A059DD42_EUCGR</name>
<evidence type="ECO:0000256" key="1">
    <source>
        <dbReference type="ARBA" id="ARBA00023054"/>
    </source>
</evidence>
<sequence length="81" mass="9209">MGLLLIDKKGVESKFEELGQASSEAQQLLQQERSAHLIAMSEAEKKEENLRKALAFERQCVADADVCYFLLMVLQFEFSLI</sequence>
<proteinExistence type="inferred from homology"/>
<evidence type="ECO:0000313" key="5">
    <source>
        <dbReference type="EMBL" id="KCW88379.1"/>
    </source>
</evidence>
<comment type="similarity">
    <text evidence="4">Belongs to the CRWN family.</text>
</comment>
<evidence type="ECO:0000256" key="3">
    <source>
        <dbReference type="ARBA" id="ARBA00024186"/>
    </source>
</evidence>
<organism evidence="5">
    <name type="scientific">Eucalyptus grandis</name>
    <name type="common">Flooded gum</name>
    <dbReference type="NCBI Taxonomy" id="71139"/>
    <lineage>
        <taxon>Eukaryota</taxon>
        <taxon>Viridiplantae</taxon>
        <taxon>Streptophyta</taxon>
        <taxon>Embryophyta</taxon>
        <taxon>Tracheophyta</taxon>
        <taxon>Spermatophyta</taxon>
        <taxon>Magnoliopsida</taxon>
        <taxon>eudicotyledons</taxon>
        <taxon>Gunneridae</taxon>
        <taxon>Pentapetalae</taxon>
        <taxon>rosids</taxon>
        <taxon>malvids</taxon>
        <taxon>Myrtales</taxon>
        <taxon>Myrtaceae</taxon>
        <taxon>Myrtoideae</taxon>
        <taxon>Eucalypteae</taxon>
        <taxon>Eucalyptus</taxon>
    </lineage>
</organism>